<evidence type="ECO:0000256" key="8">
    <source>
        <dbReference type="ARBA" id="ARBA00022792"/>
    </source>
</evidence>
<evidence type="ECO:0000256" key="14">
    <source>
        <dbReference type="ARBA" id="ARBA00030710"/>
    </source>
</evidence>
<dbReference type="InterPro" id="IPR008698">
    <property type="entry name" value="NDUB7"/>
</dbReference>
<evidence type="ECO:0000256" key="1">
    <source>
        <dbReference type="ARBA" id="ARBA00003195"/>
    </source>
</evidence>
<evidence type="ECO:0000313" key="17">
    <source>
        <dbReference type="Proteomes" id="UP001266305"/>
    </source>
</evidence>
<comment type="similarity">
    <text evidence="4">Belongs to the complex I NDUFB7 subunit family.</text>
</comment>
<protein>
    <recommendedName>
        <fullName evidence="5">NADH dehydrogenase [ubiquinone] 1 beta subcomplex subunit 7</fullName>
    </recommendedName>
    <alternativeName>
        <fullName evidence="13">Complex I-B18</fullName>
    </alternativeName>
    <alternativeName>
        <fullName evidence="14">NADH-ubiquinone oxidoreductase B18 subunit</fullName>
    </alternativeName>
</protein>
<evidence type="ECO:0000256" key="15">
    <source>
        <dbReference type="SAM" id="MobiDB-lite"/>
    </source>
</evidence>
<keyword evidence="17" id="KW-1185">Reference proteome</keyword>
<evidence type="ECO:0000313" key="16">
    <source>
        <dbReference type="EMBL" id="KAK2087529.1"/>
    </source>
</evidence>
<evidence type="ECO:0000256" key="7">
    <source>
        <dbReference type="ARBA" id="ARBA00022660"/>
    </source>
</evidence>
<evidence type="ECO:0000256" key="11">
    <source>
        <dbReference type="ARBA" id="ARBA00023136"/>
    </source>
</evidence>
<evidence type="ECO:0000256" key="5">
    <source>
        <dbReference type="ARBA" id="ARBA00018677"/>
    </source>
</evidence>
<keyword evidence="8" id="KW-0999">Mitochondrion inner membrane</keyword>
<keyword evidence="9" id="KW-0249">Electron transport</keyword>
<evidence type="ECO:0000256" key="4">
    <source>
        <dbReference type="ARBA" id="ARBA00008006"/>
    </source>
</evidence>
<proteinExistence type="inferred from homology"/>
<evidence type="ECO:0000256" key="3">
    <source>
        <dbReference type="ARBA" id="ARBA00004637"/>
    </source>
</evidence>
<feature type="region of interest" description="Disordered" evidence="15">
    <location>
        <begin position="145"/>
        <end position="170"/>
    </location>
</feature>
<keyword evidence="10" id="KW-0496">Mitochondrion</keyword>
<evidence type="ECO:0000256" key="6">
    <source>
        <dbReference type="ARBA" id="ARBA00022448"/>
    </source>
</evidence>
<dbReference type="EMBL" id="JASSZA010000019">
    <property type="protein sequence ID" value="KAK2087529.1"/>
    <property type="molecule type" value="Genomic_DNA"/>
</dbReference>
<keyword evidence="12" id="KW-1015">Disulfide bond</keyword>
<dbReference type="PANTHER" id="PTHR20900">
    <property type="entry name" value="NADH:UBIQUINONE OXIDOREDUCTASE B18-LIKE SUBUNIT"/>
    <property type="match status" value="1"/>
</dbReference>
<comment type="function">
    <text evidence="1">Accessory subunit of the mitochondrial membrane respiratory chain NADH dehydrogenase (Complex I), that is believed not to be involved in catalysis. Complex I functions in the transfer of electrons from NADH to the respiratory chain. The immediate electron acceptor for the enzyme is believed to be ubiquinone.</text>
</comment>
<evidence type="ECO:0000256" key="13">
    <source>
        <dbReference type="ARBA" id="ARBA00030188"/>
    </source>
</evidence>
<organism evidence="16 17">
    <name type="scientific">Saguinus oedipus</name>
    <name type="common">Cotton-top tamarin</name>
    <name type="synonym">Oedipomidas oedipus</name>
    <dbReference type="NCBI Taxonomy" id="9490"/>
    <lineage>
        <taxon>Eukaryota</taxon>
        <taxon>Metazoa</taxon>
        <taxon>Chordata</taxon>
        <taxon>Craniata</taxon>
        <taxon>Vertebrata</taxon>
        <taxon>Euteleostomi</taxon>
        <taxon>Mammalia</taxon>
        <taxon>Eutheria</taxon>
        <taxon>Euarchontoglires</taxon>
        <taxon>Primates</taxon>
        <taxon>Haplorrhini</taxon>
        <taxon>Platyrrhini</taxon>
        <taxon>Cebidae</taxon>
        <taxon>Callitrichinae</taxon>
        <taxon>Saguinus</taxon>
    </lineage>
</organism>
<keyword evidence="6" id="KW-0813">Transport</keyword>
<accession>A0ABQ9TRX3</accession>
<evidence type="ECO:0000256" key="12">
    <source>
        <dbReference type="ARBA" id="ARBA00023157"/>
    </source>
</evidence>
<evidence type="ECO:0000256" key="10">
    <source>
        <dbReference type="ARBA" id="ARBA00023128"/>
    </source>
</evidence>
<sequence>MVATQQEMMDAQLRLQLRDYCAHYLIRLLKCKRDNFPNILACKHERHDWEYCEHRDQGTSGRPCHLHRQTPDPSHRHTGLSSLEAPPVLWDNPSTSRGLEGGGHVLARDLTVPLALCPSYVIRMKEFERERRLLERERRLLLRKQQREKKAAAELAKGQGPGKVAPEVAL</sequence>
<reference evidence="16 17" key="1">
    <citation type="submission" date="2023-05" db="EMBL/GenBank/DDBJ databases">
        <title>B98-5 Cell Line De Novo Hybrid Assembly: An Optical Mapping Approach.</title>
        <authorList>
            <person name="Kananen K."/>
            <person name="Auerbach J.A."/>
            <person name="Kautto E."/>
            <person name="Blachly J.S."/>
        </authorList>
    </citation>
    <scope>NUCLEOTIDE SEQUENCE [LARGE SCALE GENOMIC DNA]</scope>
    <source>
        <strain evidence="16">B95-8</strain>
        <tissue evidence="16">Cell line</tissue>
    </source>
</reference>
<gene>
    <name evidence="16" type="ORF">P7K49_033436</name>
</gene>
<dbReference type="Pfam" id="PF05676">
    <property type="entry name" value="NDUF_B7"/>
    <property type="match status" value="1"/>
</dbReference>
<evidence type="ECO:0000256" key="9">
    <source>
        <dbReference type="ARBA" id="ARBA00022982"/>
    </source>
</evidence>
<comment type="caution">
    <text evidence="16">The sequence shown here is derived from an EMBL/GenBank/DDBJ whole genome shotgun (WGS) entry which is preliminary data.</text>
</comment>
<dbReference type="PANTHER" id="PTHR20900:SF0">
    <property type="entry name" value="NADH DEHYDROGENASE [UBIQUINONE] 1 BETA SUBCOMPLEX SUBUNIT 7"/>
    <property type="match status" value="1"/>
</dbReference>
<keyword evidence="7" id="KW-0679">Respiratory chain</keyword>
<dbReference type="PROSITE" id="PS51808">
    <property type="entry name" value="CHCH"/>
    <property type="match status" value="1"/>
</dbReference>
<evidence type="ECO:0000256" key="2">
    <source>
        <dbReference type="ARBA" id="ARBA00004569"/>
    </source>
</evidence>
<name>A0ABQ9TRX3_SAGOE</name>
<feature type="region of interest" description="Disordered" evidence="15">
    <location>
        <begin position="60"/>
        <end position="79"/>
    </location>
</feature>
<keyword evidence="11" id="KW-0472">Membrane</keyword>
<comment type="subcellular location">
    <subcellularLocation>
        <location evidence="3">Mitochondrion inner membrane</location>
        <topology evidence="3">Peripheral membrane protein</topology>
    </subcellularLocation>
    <subcellularLocation>
        <location evidence="2">Mitochondrion intermembrane space</location>
    </subcellularLocation>
</comment>
<dbReference type="Proteomes" id="UP001266305">
    <property type="component" value="Unassembled WGS sequence"/>
</dbReference>